<dbReference type="Proteomes" id="UP000274391">
    <property type="component" value="Unassembled WGS sequence"/>
</dbReference>
<feature type="transmembrane region" description="Helical" evidence="1">
    <location>
        <begin position="20"/>
        <end position="42"/>
    </location>
</feature>
<reference evidence="2 3" key="1">
    <citation type="submission" date="2018-11" db="EMBL/GenBank/DDBJ databases">
        <title>YIM 102482-1 draft genome.</title>
        <authorList>
            <person name="Li G."/>
            <person name="Jiang Y."/>
        </authorList>
    </citation>
    <scope>NUCLEOTIDE SEQUENCE [LARGE SCALE GENOMIC DNA]</scope>
    <source>
        <strain evidence="2 3">YIM 102482-1</strain>
    </source>
</reference>
<organism evidence="2 3">
    <name type="scientific">Gulosibacter macacae</name>
    <dbReference type="NCBI Taxonomy" id="2488791"/>
    <lineage>
        <taxon>Bacteria</taxon>
        <taxon>Bacillati</taxon>
        <taxon>Actinomycetota</taxon>
        <taxon>Actinomycetes</taxon>
        <taxon>Micrococcales</taxon>
        <taxon>Microbacteriaceae</taxon>
        <taxon>Gulosibacter</taxon>
    </lineage>
</organism>
<protein>
    <submittedName>
        <fullName evidence="2">Uncharacterized protein</fullName>
    </submittedName>
</protein>
<proteinExistence type="predicted"/>
<evidence type="ECO:0000313" key="2">
    <source>
        <dbReference type="EMBL" id="RRJ85644.1"/>
    </source>
</evidence>
<comment type="caution">
    <text evidence="2">The sequence shown here is derived from an EMBL/GenBank/DDBJ whole genome shotgun (WGS) entry which is preliminary data.</text>
</comment>
<feature type="transmembrane region" description="Helical" evidence="1">
    <location>
        <begin position="48"/>
        <end position="72"/>
    </location>
</feature>
<keyword evidence="3" id="KW-1185">Reference proteome</keyword>
<gene>
    <name evidence="2" type="ORF">EG850_12615</name>
</gene>
<keyword evidence="1" id="KW-0472">Membrane</keyword>
<dbReference type="RefSeq" id="WP_124974018.1">
    <property type="nucleotide sequence ID" value="NZ_RQVS01000023.1"/>
</dbReference>
<accession>A0A3P3VT61</accession>
<dbReference type="AlphaFoldDB" id="A0A3P3VT61"/>
<sequence>MNHQRDDDAHQLDDIRVSDVVALCGLAVTSIILWAVIVAAILRFDLPLTPLLTSAGVTFAGSLVFGWCFHAIRDRETVRLR</sequence>
<keyword evidence="1" id="KW-0812">Transmembrane</keyword>
<evidence type="ECO:0000256" key="1">
    <source>
        <dbReference type="SAM" id="Phobius"/>
    </source>
</evidence>
<evidence type="ECO:0000313" key="3">
    <source>
        <dbReference type="Proteomes" id="UP000274391"/>
    </source>
</evidence>
<name>A0A3P3VT61_9MICO</name>
<keyword evidence="1" id="KW-1133">Transmembrane helix</keyword>
<dbReference type="EMBL" id="RQVS01000023">
    <property type="protein sequence ID" value="RRJ85644.1"/>
    <property type="molecule type" value="Genomic_DNA"/>
</dbReference>